<sequence>MARTLLVATLVASLASFYQFLAKDLIFNTFGIGRDVQAIEDFPFTCRRLQDKKLEACEDLWLDDDSRTLYAACAGTQHRLSWNQAMGKLNASARRPGGSELVALDIDSPDSKGVFPMRVIKPTGYVGASGDASIDLLGFDAQIVDDTIHFYFVNQRPSVDSNKNLLDSSKIGPNATIDVFEMKRGSSQMKHIRTVWSPQVWSPNRVAVLSDGAFVVTNDHSVKLGVRKELDPIIGGGNVAYCSPSGDCHQATTMRLKFPNGLTKGKDGLIYVPSSVDGAVRVYQLHSDKMLELVDTIHTKIPLDNVSPDAVGDLWVPGFPNYAKGMAAISNPLERESPTTIFRIRKAGESYKVDKVVEDKQGKVLSVVTTVRHDAKTGRLFLGSALKPFLMVCDPK</sequence>
<dbReference type="Gene3D" id="2.120.10.30">
    <property type="entry name" value="TolB, C-terminal domain"/>
    <property type="match status" value="1"/>
</dbReference>
<dbReference type="PANTHER" id="PTHR11799">
    <property type="entry name" value="PARAOXONASE"/>
    <property type="match status" value="1"/>
</dbReference>
<feature type="chain" id="PRO_5040225646" evidence="1">
    <location>
        <begin position="23"/>
        <end position="396"/>
    </location>
</feature>
<dbReference type="PANTHER" id="PTHR11799:SF20">
    <property type="entry name" value="SMP-30_GLUCONOLACTONASE_LRE-LIKE REGION DOMAIN-CONTAINING PROTEIN"/>
    <property type="match status" value="1"/>
</dbReference>
<dbReference type="InterPro" id="IPR011042">
    <property type="entry name" value="6-blade_b-propeller_TolB-like"/>
</dbReference>
<dbReference type="SUPFAM" id="SSF63829">
    <property type="entry name" value="Calcium-dependent phosphotriesterase"/>
    <property type="match status" value="1"/>
</dbReference>
<reference evidence="2" key="1">
    <citation type="journal article" date="2020" name="Stud. Mycol.">
        <title>101 Dothideomycetes genomes: a test case for predicting lifestyles and emergence of pathogens.</title>
        <authorList>
            <person name="Haridas S."/>
            <person name="Albert R."/>
            <person name="Binder M."/>
            <person name="Bloem J."/>
            <person name="Labutti K."/>
            <person name="Salamov A."/>
            <person name="Andreopoulos B."/>
            <person name="Baker S."/>
            <person name="Barry K."/>
            <person name="Bills G."/>
            <person name="Bluhm B."/>
            <person name="Cannon C."/>
            <person name="Castanera R."/>
            <person name="Culley D."/>
            <person name="Daum C."/>
            <person name="Ezra D."/>
            <person name="Gonzalez J."/>
            <person name="Henrissat B."/>
            <person name="Kuo A."/>
            <person name="Liang C."/>
            <person name="Lipzen A."/>
            <person name="Lutzoni F."/>
            <person name="Magnuson J."/>
            <person name="Mondo S."/>
            <person name="Nolan M."/>
            <person name="Ohm R."/>
            <person name="Pangilinan J."/>
            <person name="Park H.-J."/>
            <person name="Ramirez L."/>
            <person name="Alfaro M."/>
            <person name="Sun H."/>
            <person name="Tritt A."/>
            <person name="Yoshinaga Y."/>
            <person name="Zwiers L.-H."/>
            <person name="Turgeon B."/>
            <person name="Goodwin S."/>
            <person name="Spatafora J."/>
            <person name="Crous P."/>
            <person name="Grigoriev I."/>
        </authorList>
    </citation>
    <scope>NUCLEOTIDE SEQUENCE</scope>
    <source>
        <strain evidence="2">CBS 125425</strain>
    </source>
</reference>
<evidence type="ECO:0000313" key="2">
    <source>
        <dbReference type="EMBL" id="KAF2732128.1"/>
    </source>
</evidence>
<organism evidence="2 3">
    <name type="scientific">Polyplosphaeria fusca</name>
    <dbReference type="NCBI Taxonomy" id="682080"/>
    <lineage>
        <taxon>Eukaryota</taxon>
        <taxon>Fungi</taxon>
        <taxon>Dikarya</taxon>
        <taxon>Ascomycota</taxon>
        <taxon>Pezizomycotina</taxon>
        <taxon>Dothideomycetes</taxon>
        <taxon>Pleosporomycetidae</taxon>
        <taxon>Pleosporales</taxon>
        <taxon>Tetraplosphaeriaceae</taxon>
        <taxon>Polyplosphaeria</taxon>
    </lineage>
</organism>
<evidence type="ECO:0000313" key="3">
    <source>
        <dbReference type="Proteomes" id="UP000799444"/>
    </source>
</evidence>
<accession>A0A9P4QVM2</accession>
<dbReference type="InterPro" id="IPR051288">
    <property type="entry name" value="Serum_paraoxonase/arylesterase"/>
</dbReference>
<dbReference type="OrthoDB" id="5307922at2759"/>
<keyword evidence="1" id="KW-0732">Signal</keyword>
<protein>
    <submittedName>
        <fullName evidence="2">Calcium-dependent phosphotriesterase</fullName>
    </submittedName>
</protein>
<dbReference type="Proteomes" id="UP000799444">
    <property type="component" value="Unassembled WGS sequence"/>
</dbReference>
<feature type="signal peptide" evidence="1">
    <location>
        <begin position="1"/>
        <end position="22"/>
    </location>
</feature>
<dbReference type="EMBL" id="ML996182">
    <property type="protein sequence ID" value="KAF2732128.1"/>
    <property type="molecule type" value="Genomic_DNA"/>
</dbReference>
<dbReference type="AlphaFoldDB" id="A0A9P4QVM2"/>
<proteinExistence type="predicted"/>
<evidence type="ECO:0000256" key="1">
    <source>
        <dbReference type="SAM" id="SignalP"/>
    </source>
</evidence>
<name>A0A9P4QVM2_9PLEO</name>
<gene>
    <name evidence="2" type="ORF">EJ04DRAFT_470601</name>
</gene>
<comment type="caution">
    <text evidence="2">The sequence shown here is derived from an EMBL/GenBank/DDBJ whole genome shotgun (WGS) entry which is preliminary data.</text>
</comment>
<keyword evidence="3" id="KW-1185">Reference proteome</keyword>